<dbReference type="AlphaFoldDB" id="A0A9N9NL88"/>
<feature type="non-terminal residue" evidence="1">
    <location>
        <position position="1"/>
    </location>
</feature>
<name>A0A9N9NL88_FUNMO</name>
<gene>
    <name evidence="1" type="ORF">FMOSSE_LOCUS16301</name>
</gene>
<protein>
    <submittedName>
        <fullName evidence="1">4677_t:CDS:1</fullName>
    </submittedName>
</protein>
<comment type="caution">
    <text evidence="1">The sequence shown here is derived from an EMBL/GenBank/DDBJ whole genome shotgun (WGS) entry which is preliminary data.</text>
</comment>
<dbReference type="Proteomes" id="UP000789375">
    <property type="component" value="Unassembled WGS sequence"/>
</dbReference>
<accession>A0A9N9NL88</accession>
<reference evidence="1" key="1">
    <citation type="submission" date="2021-06" db="EMBL/GenBank/DDBJ databases">
        <authorList>
            <person name="Kallberg Y."/>
            <person name="Tangrot J."/>
            <person name="Rosling A."/>
        </authorList>
    </citation>
    <scope>NUCLEOTIDE SEQUENCE</scope>
    <source>
        <strain evidence="1">87-6 pot B 2015</strain>
    </source>
</reference>
<evidence type="ECO:0000313" key="2">
    <source>
        <dbReference type="Proteomes" id="UP000789375"/>
    </source>
</evidence>
<organism evidence="1 2">
    <name type="scientific">Funneliformis mosseae</name>
    <name type="common">Endomycorrhizal fungus</name>
    <name type="synonym">Glomus mosseae</name>
    <dbReference type="NCBI Taxonomy" id="27381"/>
    <lineage>
        <taxon>Eukaryota</taxon>
        <taxon>Fungi</taxon>
        <taxon>Fungi incertae sedis</taxon>
        <taxon>Mucoromycota</taxon>
        <taxon>Glomeromycotina</taxon>
        <taxon>Glomeromycetes</taxon>
        <taxon>Glomerales</taxon>
        <taxon>Glomeraceae</taxon>
        <taxon>Funneliformis</taxon>
    </lineage>
</organism>
<dbReference type="EMBL" id="CAJVPP010021916">
    <property type="protein sequence ID" value="CAG8743890.1"/>
    <property type="molecule type" value="Genomic_DNA"/>
</dbReference>
<sequence length="44" mass="4859">SNGNDMGCGVLVIDELHYGNEQFRGNGASRPEKISFQNANYLSR</sequence>
<keyword evidence="2" id="KW-1185">Reference proteome</keyword>
<evidence type="ECO:0000313" key="1">
    <source>
        <dbReference type="EMBL" id="CAG8743890.1"/>
    </source>
</evidence>
<proteinExistence type="predicted"/>